<protein>
    <submittedName>
        <fullName evidence="1">Uncharacterized protein</fullName>
    </submittedName>
</protein>
<evidence type="ECO:0000313" key="2">
    <source>
        <dbReference type="Proteomes" id="UP001487740"/>
    </source>
</evidence>
<organism evidence="1 2">
    <name type="scientific">Scylla paramamosain</name>
    <name type="common">Mud crab</name>
    <dbReference type="NCBI Taxonomy" id="85552"/>
    <lineage>
        <taxon>Eukaryota</taxon>
        <taxon>Metazoa</taxon>
        <taxon>Ecdysozoa</taxon>
        <taxon>Arthropoda</taxon>
        <taxon>Crustacea</taxon>
        <taxon>Multicrustacea</taxon>
        <taxon>Malacostraca</taxon>
        <taxon>Eumalacostraca</taxon>
        <taxon>Eucarida</taxon>
        <taxon>Decapoda</taxon>
        <taxon>Pleocyemata</taxon>
        <taxon>Brachyura</taxon>
        <taxon>Eubrachyura</taxon>
        <taxon>Portunoidea</taxon>
        <taxon>Portunidae</taxon>
        <taxon>Portuninae</taxon>
        <taxon>Scylla</taxon>
    </lineage>
</organism>
<name>A0AAW0U0Q2_SCYPA</name>
<dbReference type="AlphaFoldDB" id="A0AAW0U0Q2"/>
<dbReference type="EMBL" id="JARAKH010000021">
    <property type="protein sequence ID" value="KAK8393086.1"/>
    <property type="molecule type" value="Genomic_DNA"/>
</dbReference>
<proteinExistence type="predicted"/>
<reference evidence="1 2" key="1">
    <citation type="submission" date="2023-03" db="EMBL/GenBank/DDBJ databases">
        <title>High-quality genome of Scylla paramamosain provides insights in environmental adaptation.</title>
        <authorList>
            <person name="Zhang L."/>
        </authorList>
    </citation>
    <scope>NUCLEOTIDE SEQUENCE [LARGE SCALE GENOMIC DNA]</scope>
    <source>
        <strain evidence="1">LZ_2023a</strain>
        <tissue evidence="1">Muscle</tissue>
    </source>
</reference>
<keyword evidence="2" id="KW-1185">Reference proteome</keyword>
<gene>
    <name evidence="1" type="ORF">O3P69_013250</name>
</gene>
<evidence type="ECO:0000313" key="1">
    <source>
        <dbReference type="EMBL" id="KAK8393086.1"/>
    </source>
</evidence>
<sequence>MNTLLEGEVRGYTRVACVYGHTPLWHIVPIEASVPAWILRRKQLHYCFCGAAVVFRRRERQRRMHPITSSTDGQSYSIIDDLRVDNAKFFNYFRMSQESFNELLTLLGPYMQKANTNMSRSIPAEERLAVTCPSLSHSRSCALVLFTKSRNAVG</sequence>
<accession>A0AAW0U0Q2</accession>
<comment type="caution">
    <text evidence="1">The sequence shown here is derived from an EMBL/GenBank/DDBJ whole genome shotgun (WGS) entry which is preliminary data.</text>
</comment>
<dbReference type="Proteomes" id="UP001487740">
    <property type="component" value="Unassembled WGS sequence"/>
</dbReference>